<evidence type="ECO:0000313" key="3">
    <source>
        <dbReference type="EMBL" id="MBR7782697.1"/>
    </source>
</evidence>
<dbReference type="InterPro" id="IPR013046">
    <property type="entry name" value="GpV/Gp45"/>
</dbReference>
<accession>A0A941I5E1</accession>
<evidence type="ECO:0000313" key="4">
    <source>
        <dbReference type="Proteomes" id="UP000680067"/>
    </source>
</evidence>
<evidence type="ECO:0000259" key="1">
    <source>
        <dbReference type="Pfam" id="PF04717"/>
    </source>
</evidence>
<dbReference type="AlphaFoldDB" id="A0A941I5E1"/>
<dbReference type="NCBIfam" id="TIGR01644">
    <property type="entry name" value="phage_P2_V"/>
    <property type="match status" value="1"/>
</dbReference>
<dbReference type="InterPro" id="IPR006531">
    <property type="entry name" value="Gp5/Vgr_OB"/>
</dbReference>
<evidence type="ECO:0000259" key="2">
    <source>
        <dbReference type="Pfam" id="PF18715"/>
    </source>
</evidence>
<gene>
    <name evidence="3" type="ORF">KDM89_11125</name>
</gene>
<sequence>MEFNLADLSRRLENVIRFGTIAEVKHSRTPRVRVKLGDITTNWLRVVAARAGATKTWNPPTTGEQCIVFSPSGELGAGIVLPGLNSAHHPAPDDDQHNIRTTYPDGAVMDYNHQSHALVVTLPEGATAVITVPGAVTVKSESITLDAPQTTCTGNLLVEKTLTYQAGMVGYGTADGAGGSAATIHGSLHATEDITAGEISVQKHRHREQGDGEIVSEPL</sequence>
<dbReference type="RefSeq" id="WP_212688003.1">
    <property type="nucleotide sequence ID" value="NZ_JAGSPN010000007.1"/>
</dbReference>
<reference evidence="3" key="1">
    <citation type="submission" date="2021-04" db="EMBL/GenBank/DDBJ databases">
        <title>novel species isolated from subtropical streams in China.</title>
        <authorList>
            <person name="Lu H."/>
        </authorList>
    </citation>
    <scope>NUCLEOTIDE SEQUENCE</scope>
    <source>
        <strain evidence="3">LFS511W</strain>
    </source>
</reference>
<dbReference type="Pfam" id="PF18715">
    <property type="entry name" value="Phage_spike"/>
    <property type="match status" value="1"/>
</dbReference>
<dbReference type="Gene3D" id="2.40.50.230">
    <property type="entry name" value="Gp5 N-terminal domain"/>
    <property type="match status" value="1"/>
</dbReference>
<dbReference type="InterPro" id="IPR037026">
    <property type="entry name" value="Vgr_OB-fold_dom_sf"/>
</dbReference>
<dbReference type="Proteomes" id="UP000680067">
    <property type="component" value="Unassembled WGS sequence"/>
</dbReference>
<protein>
    <submittedName>
        <fullName evidence="3">Phage baseplate assembly protein V</fullName>
    </submittedName>
</protein>
<proteinExistence type="predicted"/>
<organism evidence="3 4">
    <name type="scientific">Undibacterium luofuense</name>
    <dbReference type="NCBI Taxonomy" id="2828733"/>
    <lineage>
        <taxon>Bacteria</taxon>
        <taxon>Pseudomonadati</taxon>
        <taxon>Pseudomonadota</taxon>
        <taxon>Betaproteobacteria</taxon>
        <taxon>Burkholderiales</taxon>
        <taxon>Oxalobacteraceae</taxon>
        <taxon>Undibacterium</taxon>
    </lineage>
</organism>
<dbReference type="Gene3D" id="6.20.150.10">
    <property type="match status" value="1"/>
</dbReference>
<keyword evidence="4" id="KW-1185">Reference proteome</keyword>
<feature type="domain" description="Gp5/Type VI secretion system Vgr protein OB-fold" evidence="1">
    <location>
        <begin position="19"/>
        <end position="84"/>
    </location>
</feature>
<dbReference type="EMBL" id="JAGSPN010000007">
    <property type="protein sequence ID" value="MBR7782697.1"/>
    <property type="molecule type" value="Genomic_DNA"/>
</dbReference>
<name>A0A941I5E1_9BURK</name>
<feature type="domain" description="Phage spike trimer" evidence="2">
    <location>
        <begin position="136"/>
        <end position="180"/>
    </location>
</feature>
<dbReference type="InterPro" id="IPR040629">
    <property type="entry name" value="Phage_spike"/>
</dbReference>
<comment type="caution">
    <text evidence="3">The sequence shown here is derived from an EMBL/GenBank/DDBJ whole genome shotgun (WGS) entry which is preliminary data.</text>
</comment>
<dbReference type="Pfam" id="PF04717">
    <property type="entry name" value="Phage_base_V"/>
    <property type="match status" value="1"/>
</dbReference>